<dbReference type="InterPro" id="IPR001647">
    <property type="entry name" value="HTH_TetR"/>
</dbReference>
<dbReference type="InterPro" id="IPR050624">
    <property type="entry name" value="HTH-type_Tx_Regulator"/>
</dbReference>
<keyword evidence="1 2" id="KW-0238">DNA-binding</keyword>
<dbReference type="Proteomes" id="UP000217784">
    <property type="component" value="Unassembled WGS sequence"/>
</dbReference>
<dbReference type="Pfam" id="PF00440">
    <property type="entry name" value="TetR_N"/>
    <property type="match status" value="1"/>
</dbReference>
<name>A0A2A2H5Z9_METBR</name>
<proteinExistence type="predicted"/>
<dbReference type="PANTHER" id="PTHR43479">
    <property type="entry name" value="ACREF/ENVCD OPERON REPRESSOR-RELATED"/>
    <property type="match status" value="1"/>
</dbReference>
<keyword evidence="5" id="KW-1185">Reference proteome</keyword>
<dbReference type="RefSeq" id="WP_069585435.1">
    <property type="nucleotide sequence ID" value="NZ_LMVM01000012.1"/>
</dbReference>
<evidence type="ECO:0000259" key="3">
    <source>
        <dbReference type="PROSITE" id="PS50977"/>
    </source>
</evidence>
<dbReference type="PANTHER" id="PTHR43479:SF11">
    <property type="entry name" value="ACREF_ENVCD OPERON REPRESSOR-RELATED"/>
    <property type="match status" value="1"/>
</dbReference>
<dbReference type="PRINTS" id="PR00455">
    <property type="entry name" value="HTHTETR"/>
</dbReference>
<sequence length="182" mass="21110">MTDKTEQKILGAALKIFSEEGFKGATTRVIAQESGFSELTLFRKFETKENLFNSVLIKNRGDILEELDSMLVDKGFEDNKWFLETLIKNLAALTENNFEFVHILVYSKRQIAGDILMEIISHISQYIERVSPEKYTDSQVFALNIFSFVYFVVFDKNRRNFFDCDKAINEFIDHSVKCCNIS</sequence>
<dbReference type="SUPFAM" id="SSF46689">
    <property type="entry name" value="Homeodomain-like"/>
    <property type="match status" value="1"/>
</dbReference>
<organism evidence="4 5">
    <name type="scientific">Methanobacterium bryantii</name>
    <dbReference type="NCBI Taxonomy" id="2161"/>
    <lineage>
        <taxon>Archaea</taxon>
        <taxon>Methanobacteriati</taxon>
        <taxon>Methanobacteriota</taxon>
        <taxon>Methanomada group</taxon>
        <taxon>Methanobacteria</taxon>
        <taxon>Methanobacteriales</taxon>
        <taxon>Methanobacteriaceae</taxon>
        <taxon>Methanobacterium</taxon>
    </lineage>
</organism>
<dbReference type="Gene3D" id="1.10.357.10">
    <property type="entry name" value="Tetracycline Repressor, domain 2"/>
    <property type="match status" value="1"/>
</dbReference>
<feature type="DNA-binding region" description="H-T-H motif" evidence="2">
    <location>
        <begin position="26"/>
        <end position="45"/>
    </location>
</feature>
<dbReference type="InterPro" id="IPR009057">
    <property type="entry name" value="Homeodomain-like_sf"/>
</dbReference>
<evidence type="ECO:0000256" key="2">
    <source>
        <dbReference type="PROSITE-ProRule" id="PRU00335"/>
    </source>
</evidence>
<comment type="caution">
    <text evidence="4">The sequence shown here is derived from an EMBL/GenBank/DDBJ whole genome shotgun (WGS) entry which is preliminary data.</text>
</comment>
<dbReference type="EMBL" id="LMVM01000012">
    <property type="protein sequence ID" value="PAV04812.1"/>
    <property type="molecule type" value="Genomic_DNA"/>
</dbReference>
<protein>
    <recommendedName>
        <fullName evidence="3">HTH tetR-type domain-containing protein</fullName>
    </recommendedName>
</protein>
<dbReference type="AlphaFoldDB" id="A0A2A2H5Z9"/>
<evidence type="ECO:0000313" key="4">
    <source>
        <dbReference type="EMBL" id="PAV04812.1"/>
    </source>
</evidence>
<evidence type="ECO:0000256" key="1">
    <source>
        <dbReference type="ARBA" id="ARBA00023125"/>
    </source>
</evidence>
<dbReference type="GO" id="GO:0003677">
    <property type="term" value="F:DNA binding"/>
    <property type="evidence" value="ECO:0007669"/>
    <property type="project" value="UniProtKB-UniRule"/>
</dbReference>
<evidence type="ECO:0000313" key="5">
    <source>
        <dbReference type="Proteomes" id="UP000217784"/>
    </source>
</evidence>
<accession>A0A2A2H5Z9</accession>
<feature type="domain" description="HTH tetR-type" evidence="3">
    <location>
        <begin position="3"/>
        <end position="63"/>
    </location>
</feature>
<dbReference type="PROSITE" id="PS50977">
    <property type="entry name" value="HTH_TETR_2"/>
    <property type="match status" value="1"/>
</dbReference>
<reference evidence="4 5" key="1">
    <citation type="journal article" date="2017" name="BMC Genomics">
        <title>Genomic analysis of methanogenic archaea reveals a shift towards energy conservation.</title>
        <authorList>
            <person name="Gilmore S.P."/>
            <person name="Henske J.K."/>
            <person name="Sexton J.A."/>
            <person name="Solomon K.V."/>
            <person name="Seppala S."/>
            <person name="Yoo J.I."/>
            <person name="Huyett L.M."/>
            <person name="Pressman A."/>
            <person name="Cogan J.Z."/>
            <person name="Kivenson V."/>
            <person name="Peng X."/>
            <person name="Tan Y."/>
            <person name="Valentine D.L."/>
            <person name="O'Malley M.A."/>
        </authorList>
    </citation>
    <scope>NUCLEOTIDE SEQUENCE [LARGE SCALE GENOMIC DNA]</scope>
    <source>
        <strain evidence="4 5">M.o.H.</strain>
    </source>
</reference>
<gene>
    <name evidence="4" type="ORF">ASJ80_10895</name>
</gene>
<dbReference type="OrthoDB" id="67344at2157"/>